<evidence type="ECO:0000313" key="3">
    <source>
        <dbReference type="Proteomes" id="UP000293300"/>
    </source>
</evidence>
<accession>A0A4Q9YZ09</accession>
<proteinExistence type="predicted"/>
<evidence type="ECO:0000313" key="2">
    <source>
        <dbReference type="EMBL" id="TBX69183.1"/>
    </source>
</evidence>
<protein>
    <submittedName>
        <fullName evidence="2">Uncharacterized protein</fullName>
    </submittedName>
</protein>
<name>A0A4Q9YZ09_9FLAO</name>
<keyword evidence="1" id="KW-0472">Membrane</keyword>
<reference evidence="2 3" key="1">
    <citation type="submission" date="2019-02" db="EMBL/GenBank/DDBJ databases">
        <title>Flavobacterium sp. RD-2-33 isolated from forest soil.</title>
        <authorList>
            <person name="Chaudhary D.K."/>
        </authorList>
    </citation>
    <scope>NUCLEOTIDE SEQUENCE [LARGE SCALE GENOMIC DNA]</scope>
    <source>
        <strain evidence="2 3">RD-2-33</strain>
    </source>
</reference>
<dbReference type="OrthoDB" id="894278at2"/>
<evidence type="ECO:0000256" key="1">
    <source>
        <dbReference type="SAM" id="Phobius"/>
    </source>
</evidence>
<comment type="caution">
    <text evidence="2">The sequence shown here is derived from an EMBL/GenBank/DDBJ whole genome shotgun (WGS) entry which is preliminary data.</text>
</comment>
<feature type="transmembrane region" description="Helical" evidence="1">
    <location>
        <begin position="101"/>
        <end position="123"/>
    </location>
</feature>
<gene>
    <name evidence="2" type="ORF">EZL74_07330</name>
</gene>
<dbReference type="EMBL" id="SJPE01000007">
    <property type="protein sequence ID" value="TBX69183.1"/>
    <property type="molecule type" value="Genomic_DNA"/>
</dbReference>
<feature type="transmembrane region" description="Helical" evidence="1">
    <location>
        <begin position="70"/>
        <end position="89"/>
    </location>
</feature>
<dbReference type="AlphaFoldDB" id="A0A4Q9YZ09"/>
<sequence length="159" mass="18530">MKTHFLLPNQFKKIGWFLFIPSLIASLLISIANLNIDDYLVVKVFAFTNDDILGPKKYFSFINNSIADELLLFGLVIGGILIGFSKLKIEDEFTSKIRYESLVWATYLNYGLILFFTIFVYGLPYLNVLFFNTFTLLLFFIIRFHYQIYKLNKTSGDDE</sequence>
<feature type="transmembrane region" description="Helical" evidence="1">
    <location>
        <begin position="14"/>
        <end position="36"/>
    </location>
</feature>
<keyword evidence="1" id="KW-1133">Transmembrane helix</keyword>
<dbReference type="Proteomes" id="UP000293300">
    <property type="component" value="Unassembled WGS sequence"/>
</dbReference>
<dbReference type="RefSeq" id="WP_131475957.1">
    <property type="nucleotide sequence ID" value="NZ_SJPE01000007.1"/>
</dbReference>
<feature type="transmembrane region" description="Helical" evidence="1">
    <location>
        <begin position="129"/>
        <end position="146"/>
    </location>
</feature>
<keyword evidence="3" id="KW-1185">Reference proteome</keyword>
<organism evidence="2 3">
    <name type="scientific">Flavobacterium silvisoli</name>
    <dbReference type="NCBI Taxonomy" id="2529433"/>
    <lineage>
        <taxon>Bacteria</taxon>
        <taxon>Pseudomonadati</taxon>
        <taxon>Bacteroidota</taxon>
        <taxon>Flavobacteriia</taxon>
        <taxon>Flavobacteriales</taxon>
        <taxon>Flavobacteriaceae</taxon>
        <taxon>Flavobacterium</taxon>
    </lineage>
</organism>
<keyword evidence="1" id="KW-0812">Transmembrane</keyword>